<dbReference type="EMBL" id="JRES01000790">
    <property type="protein sequence ID" value="KNC28318.1"/>
    <property type="molecule type" value="Genomic_DNA"/>
</dbReference>
<evidence type="ECO:0000313" key="2">
    <source>
        <dbReference type="Proteomes" id="UP000037069"/>
    </source>
</evidence>
<dbReference type="Proteomes" id="UP000037069">
    <property type="component" value="Unassembled WGS sequence"/>
</dbReference>
<protein>
    <submittedName>
        <fullName evidence="1">Uncharacterized protein</fullName>
    </submittedName>
</protein>
<organism evidence="1 2">
    <name type="scientific">Lucilia cuprina</name>
    <name type="common">Green bottle fly</name>
    <name type="synonym">Australian sheep blowfly</name>
    <dbReference type="NCBI Taxonomy" id="7375"/>
    <lineage>
        <taxon>Eukaryota</taxon>
        <taxon>Metazoa</taxon>
        <taxon>Ecdysozoa</taxon>
        <taxon>Arthropoda</taxon>
        <taxon>Hexapoda</taxon>
        <taxon>Insecta</taxon>
        <taxon>Pterygota</taxon>
        <taxon>Neoptera</taxon>
        <taxon>Endopterygota</taxon>
        <taxon>Diptera</taxon>
        <taxon>Brachycera</taxon>
        <taxon>Muscomorpha</taxon>
        <taxon>Oestroidea</taxon>
        <taxon>Calliphoridae</taxon>
        <taxon>Luciliinae</taxon>
        <taxon>Lucilia</taxon>
    </lineage>
</organism>
<keyword evidence="2" id="KW-1185">Reference proteome</keyword>
<gene>
    <name evidence="1" type="ORF">FF38_09093</name>
</gene>
<proteinExistence type="predicted"/>
<evidence type="ECO:0000313" key="1">
    <source>
        <dbReference type="EMBL" id="KNC28318.1"/>
    </source>
</evidence>
<reference evidence="1 2" key="1">
    <citation type="journal article" date="2015" name="Nat. Commun.">
        <title>Lucilia cuprina genome unlocks parasitic fly biology to underpin future interventions.</title>
        <authorList>
            <person name="Anstead C.A."/>
            <person name="Korhonen P.K."/>
            <person name="Young N.D."/>
            <person name="Hall R.S."/>
            <person name="Jex A.R."/>
            <person name="Murali S.C."/>
            <person name="Hughes D.S."/>
            <person name="Lee S.F."/>
            <person name="Perry T."/>
            <person name="Stroehlein A.J."/>
            <person name="Ansell B.R."/>
            <person name="Breugelmans B."/>
            <person name="Hofmann A."/>
            <person name="Qu J."/>
            <person name="Dugan S."/>
            <person name="Lee S.L."/>
            <person name="Chao H."/>
            <person name="Dinh H."/>
            <person name="Han Y."/>
            <person name="Doddapaneni H.V."/>
            <person name="Worley K.C."/>
            <person name="Muzny D.M."/>
            <person name="Ioannidis P."/>
            <person name="Waterhouse R.M."/>
            <person name="Zdobnov E.M."/>
            <person name="James P.J."/>
            <person name="Bagnall N.H."/>
            <person name="Kotze A.C."/>
            <person name="Gibbs R.A."/>
            <person name="Richards S."/>
            <person name="Batterham P."/>
            <person name="Gasser R.B."/>
        </authorList>
    </citation>
    <scope>NUCLEOTIDE SEQUENCE [LARGE SCALE GENOMIC DNA]</scope>
    <source>
        <strain evidence="1 2">LS</strain>
        <tissue evidence="1">Full body</tissue>
    </source>
</reference>
<dbReference type="AlphaFoldDB" id="A0A0L0C7E9"/>
<sequence>MASVIPFVQATITKAIAHKWLSQDMNSSRSRNRVVSDIRVKGTSKSEKHNVATREIKNKSTKSIIISTTIDVMVRTKRQEEQKKQHAHHKFMHEYGIRHIDISCLFLYIHQTCVRKCKVLLRDRESDANTTFLDTWKKPYIFETVQEIWFTLRGGPYITCTSCLWQKYGKNQIEKKVMT</sequence>
<comment type="caution">
    <text evidence="1">The sequence shown here is derived from an EMBL/GenBank/DDBJ whole genome shotgun (WGS) entry which is preliminary data.</text>
</comment>
<name>A0A0L0C7E9_LUCCU</name>
<accession>A0A0L0C7E9</accession>